<feature type="region of interest" description="Disordered" evidence="9">
    <location>
        <begin position="221"/>
        <end position="285"/>
    </location>
</feature>
<keyword evidence="5" id="KW-0378">Hydrolase</keyword>
<feature type="domain" description="Peptidase M43 pregnancy-associated plasma-A" evidence="11">
    <location>
        <begin position="183"/>
        <end position="225"/>
    </location>
</feature>
<evidence type="ECO:0000256" key="3">
    <source>
        <dbReference type="ARBA" id="ARBA00022723"/>
    </source>
</evidence>
<dbReference type="PANTHER" id="PTHR47466:SF1">
    <property type="entry name" value="METALLOPROTEASE MEP1 (AFU_ORTHOLOGUE AFUA_1G07730)-RELATED"/>
    <property type="match status" value="1"/>
</dbReference>
<evidence type="ECO:0000256" key="1">
    <source>
        <dbReference type="ARBA" id="ARBA00008721"/>
    </source>
</evidence>
<feature type="region of interest" description="Disordered" evidence="9">
    <location>
        <begin position="466"/>
        <end position="489"/>
    </location>
</feature>
<evidence type="ECO:0000259" key="11">
    <source>
        <dbReference type="Pfam" id="PF05572"/>
    </source>
</evidence>
<dbReference type="GO" id="GO:0006508">
    <property type="term" value="P:proteolysis"/>
    <property type="evidence" value="ECO:0007669"/>
    <property type="project" value="UniProtKB-KW"/>
</dbReference>
<evidence type="ECO:0000256" key="4">
    <source>
        <dbReference type="ARBA" id="ARBA00022729"/>
    </source>
</evidence>
<proteinExistence type="inferred from homology"/>
<dbReference type="GO" id="GO:0008237">
    <property type="term" value="F:metallopeptidase activity"/>
    <property type="evidence" value="ECO:0007669"/>
    <property type="project" value="UniProtKB-KW"/>
</dbReference>
<comment type="caution">
    <text evidence="12">The sequence shown here is derived from an EMBL/GenBank/DDBJ whole genome shotgun (WGS) entry which is preliminary data.</text>
</comment>
<evidence type="ECO:0000256" key="6">
    <source>
        <dbReference type="ARBA" id="ARBA00022833"/>
    </source>
</evidence>
<feature type="region of interest" description="Disordered" evidence="9">
    <location>
        <begin position="315"/>
        <end position="373"/>
    </location>
</feature>
<keyword evidence="7" id="KW-0482">Metalloprotease</keyword>
<keyword evidence="8" id="KW-1015">Disulfide bond</keyword>
<evidence type="ECO:0000256" key="2">
    <source>
        <dbReference type="ARBA" id="ARBA00022670"/>
    </source>
</evidence>
<evidence type="ECO:0000256" key="10">
    <source>
        <dbReference type="SAM" id="Phobius"/>
    </source>
</evidence>
<name>A0AAD5W3U5_9AGAR</name>
<feature type="region of interest" description="Disordered" evidence="9">
    <location>
        <begin position="425"/>
        <end position="449"/>
    </location>
</feature>
<dbReference type="Pfam" id="PF05572">
    <property type="entry name" value="Peptidase_M43"/>
    <property type="match status" value="1"/>
</dbReference>
<evidence type="ECO:0000256" key="8">
    <source>
        <dbReference type="ARBA" id="ARBA00023157"/>
    </source>
</evidence>
<feature type="compositionally biased region" description="Pro residues" evidence="9">
    <location>
        <begin position="431"/>
        <end position="444"/>
    </location>
</feature>
<dbReference type="Gene3D" id="3.40.390.10">
    <property type="entry name" value="Collagenase (Catalytic Domain)"/>
    <property type="match status" value="1"/>
</dbReference>
<dbReference type="Proteomes" id="UP001213000">
    <property type="component" value="Unassembled WGS sequence"/>
</dbReference>
<dbReference type="InterPro" id="IPR008754">
    <property type="entry name" value="Peptidase_M43"/>
</dbReference>
<keyword evidence="10" id="KW-0472">Membrane</keyword>
<keyword evidence="13" id="KW-1185">Reference proteome</keyword>
<keyword evidence="3" id="KW-0479">Metal-binding</keyword>
<organism evidence="12 13">
    <name type="scientific">Leucocoprinus birnbaumii</name>
    <dbReference type="NCBI Taxonomy" id="56174"/>
    <lineage>
        <taxon>Eukaryota</taxon>
        <taxon>Fungi</taxon>
        <taxon>Dikarya</taxon>
        <taxon>Basidiomycota</taxon>
        <taxon>Agaricomycotina</taxon>
        <taxon>Agaricomycetes</taxon>
        <taxon>Agaricomycetidae</taxon>
        <taxon>Agaricales</taxon>
        <taxon>Agaricineae</taxon>
        <taxon>Agaricaceae</taxon>
        <taxon>Leucocoprinus</taxon>
    </lineage>
</organism>
<reference evidence="12" key="1">
    <citation type="submission" date="2022-07" db="EMBL/GenBank/DDBJ databases">
        <title>Genome Sequence of Leucocoprinus birnbaumii.</title>
        <authorList>
            <person name="Buettner E."/>
        </authorList>
    </citation>
    <scope>NUCLEOTIDE SEQUENCE</scope>
    <source>
        <strain evidence="12">VT141</strain>
    </source>
</reference>
<dbReference type="SUPFAM" id="SSF55486">
    <property type="entry name" value="Metalloproteases ('zincins'), catalytic domain"/>
    <property type="match status" value="1"/>
</dbReference>
<evidence type="ECO:0000313" key="13">
    <source>
        <dbReference type="Proteomes" id="UP001213000"/>
    </source>
</evidence>
<evidence type="ECO:0000256" key="9">
    <source>
        <dbReference type="SAM" id="MobiDB-lite"/>
    </source>
</evidence>
<dbReference type="EMBL" id="JANIEX010000025">
    <property type="protein sequence ID" value="KAJ3575856.1"/>
    <property type="molecule type" value="Genomic_DNA"/>
</dbReference>
<keyword evidence="6" id="KW-0862">Zinc</keyword>
<keyword evidence="2" id="KW-0645">Protease</keyword>
<dbReference type="GO" id="GO:0046872">
    <property type="term" value="F:metal ion binding"/>
    <property type="evidence" value="ECO:0007669"/>
    <property type="project" value="UniProtKB-KW"/>
</dbReference>
<keyword evidence="10" id="KW-0812">Transmembrane</keyword>
<dbReference type="PANTHER" id="PTHR47466">
    <property type="match status" value="1"/>
</dbReference>
<keyword evidence="4" id="KW-0732">Signal</keyword>
<evidence type="ECO:0000256" key="7">
    <source>
        <dbReference type="ARBA" id="ARBA00023049"/>
    </source>
</evidence>
<feature type="compositionally biased region" description="Low complexity" evidence="9">
    <location>
        <begin position="342"/>
        <end position="355"/>
    </location>
</feature>
<evidence type="ECO:0000256" key="5">
    <source>
        <dbReference type="ARBA" id="ARBA00022801"/>
    </source>
</evidence>
<dbReference type="AlphaFoldDB" id="A0AAD5W3U5"/>
<evidence type="ECO:0000313" key="12">
    <source>
        <dbReference type="EMBL" id="KAJ3575856.1"/>
    </source>
</evidence>
<sequence length="635" mass="68621">MFVQQLNLSDVACGSRILDPLMILIVCGTEVAHEKAEKFEKRFVGLRKRQVVTLQPRCFDVHWTVITANETLEGGWISPEMMDSQIDVLNRDYTQAQISWRLTGYQYVHNPDWFENAGEDTEQSKQMKYRFRSGGATTMNLYTIGFNTSTEALGYATMPQWFPGEPISDGVVIKHTTVPGGSQIGYNTGKTLTHESGHWLGLYHTFRGGCSGSGDFVDDTPAEAEPSKGCPIGRKTCPGSPGEDPIPGRPPFATDEPDSFYESAPAPQRRVRQPAPPNPNARTSAYNVYDNYLGAEDSQTDLAANRQSGIGALGAGLMNLSDSDDSDDEGPARRPAPPPPSKNAALAAATAPPRSSSKHVMNPDPPAKIPEIVAPRPGYAAPIAALNLARPENATTRAPPPKPITVPTLENPFEPPMAQVYNPHGGFMPNSPSPSGPPSSPHPLQPSITPITPVFARPAKNGVSFSEPIPRSKPIMRSGTEDALPGRRGEKGDDFWRRFSMVAKIENSRGAKESWWLKKTQSGTTRLSRWVWVVAIVLIVCIVAASIIGWQVSKNKPNHSAPTAFGGQGNARPSEATSTAAAGGGGGASSTIKHVSPTYTVQRRDAYEPIATGIPIGHSRALERRRRLFDSVIGH</sequence>
<accession>A0AAD5W3U5</accession>
<gene>
    <name evidence="12" type="ORF">NP233_g821</name>
</gene>
<keyword evidence="10" id="KW-1133">Transmembrane helix</keyword>
<protein>
    <recommendedName>
        <fullName evidence="11">Peptidase M43 pregnancy-associated plasma-A domain-containing protein</fullName>
    </recommendedName>
</protein>
<dbReference type="CDD" id="cd04275">
    <property type="entry name" value="ZnMc_pappalysin_like"/>
    <property type="match status" value="1"/>
</dbReference>
<feature type="transmembrane region" description="Helical" evidence="10">
    <location>
        <begin position="530"/>
        <end position="550"/>
    </location>
</feature>
<comment type="similarity">
    <text evidence="1">Belongs to the peptidase M43B family.</text>
</comment>
<feature type="region of interest" description="Disordered" evidence="9">
    <location>
        <begin position="561"/>
        <end position="595"/>
    </location>
</feature>
<dbReference type="InterPro" id="IPR024079">
    <property type="entry name" value="MetalloPept_cat_dom_sf"/>
</dbReference>